<dbReference type="Proteomes" id="UP001157167">
    <property type="component" value="Unassembled WGS sequence"/>
</dbReference>
<evidence type="ECO:0000256" key="3">
    <source>
        <dbReference type="SAM" id="SignalP"/>
    </source>
</evidence>
<evidence type="ECO:0000313" key="7">
    <source>
        <dbReference type="Proteomes" id="UP001157167"/>
    </source>
</evidence>
<feature type="compositionally biased region" description="Basic and acidic residues" evidence="2">
    <location>
        <begin position="95"/>
        <end position="106"/>
    </location>
</feature>
<reference evidence="7" key="1">
    <citation type="journal article" date="2019" name="Int. J. Syst. Evol. Microbiol.">
        <title>The Global Catalogue of Microorganisms (GCM) 10K type strain sequencing project: providing services to taxonomists for standard genome sequencing and annotation.</title>
        <authorList>
            <consortium name="The Broad Institute Genomics Platform"/>
            <consortium name="The Broad Institute Genome Sequencing Center for Infectious Disease"/>
            <person name="Wu L."/>
            <person name="Ma J."/>
        </authorList>
    </citation>
    <scope>NUCLEOTIDE SEQUENCE [LARGE SCALE GENOMIC DNA]</scope>
    <source>
        <strain evidence="7">NBRC 102407</strain>
    </source>
</reference>
<proteinExistence type="predicted"/>
<dbReference type="InterPro" id="IPR053875">
    <property type="entry name" value="Cytochrom_c_NrfB-like_dom"/>
</dbReference>
<organism evidence="6 7">
    <name type="scientific">Zoogloea oryzae</name>
    <dbReference type="NCBI Taxonomy" id="310767"/>
    <lineage>
        <taxon>Bacteria</taxon>
        <taxon>Pseudomonadati</taxon>
        <taxon>Pseudomonadota</taxon>
        <taxon>Betaproteobacteria</taxon>
        <taxon>Rhodocyclales</taxon>
        <taxon>Zoogloeaceae</taxon>
        <taxon>Zoogloea</taxon>
    </lineage>
</organism>
<dbReference type="InterPro" id="IPR010177">
    <property type="entry name" value="Paired_CXXCH_1"/>
</dbReference>
<name>A0ABQ6F7F7_9RHOO</name>
<feature type="domain" description="Doubled CXXCH motif" evidence="4">
    <location>
        <begin position="185"/>
        <end position="227"/>
    </location>
</feature>
<feature type="signal peptide" evidence="3">
    <location>
        <begin position="1"/>
        <end position="25"/>
    </location>
</feature>
<evidence type="ECO:0000259" key="5">
    <source>
        <dbReference type="Pfam" id="PF22678"/>
    </source>
</evidence>
<comment type="caution">
    <text evidence="6">The sequence shown here is derived from an EMBL/GenBank/DDBJ whole genome shotgun (WGS) entry which is preliminary data.</text>
</comment>
<evidence type="ECO:0000256" key="1">
    <source>
        <dbReference type="ARBA" id="ARBA00022729"/>
    </source>
</evidence>
<dbReference type="Pfam" id="PF22678">
    <property type="entry name" value="Cytochrom_c_NrfB-like"/>
    <property type="match status" value="1"/>
</dbReference>
<dbReference type="SUPFAM" id="SSF48695">
    <property type="entry name" value="Multiheme cytochromes"/>
    <property type="match status" value="1"/>
</dbReference>
<feature type="chain" id="PRO_5045632894" evidence="3">
    <location>
        <begin position="26"/>
        <end position="329"/>
    </location>
</feature>
<sequence length="329" mass="35384">MKFLRQLFASCVLLGALAGATGAVAADAAPAATKAPAKDLVLKGDAKCTSCHDESDEPKLLHIGKTKHGTVADGRAPSCTNCHGESDLHTNNPAKLKERPPTDRSFAKGSKTPVAARNESCISCHRKDSKRSHWEGSAHERADVACTSCHQLHTAKDKVADKRTQPEVCFTCHKEQRVQVSKPSHHPVLEGKVACSDCHNAHGSVGPKLVKRDSVVDTCYTCHMEKRGPFVHSHEPVNEDCGNCHNPHGTVAESMLKARPPFLCHQCHTPHGGQLAQLRGQLPLQPTATSSGKSGINYTQARGCLNCHTQIHGSNNPSATNPTPQFNLR</sequence>
<dbReference type="Gene3D" id="3.90.10.10">
    <property type="entry name" value="Cytochrome C3"/>
    <property type="match status" value="1"/>
</dbReference>
<dbReference type="InterPro" id="IPR051829">
    <property type="entry name" value="Multiheme_Cytochr_ET"/>
</dbReference>
<feature type="domain" description="Cytochrome c-type protein NrfB-like" evidence="5">
    <location>
        <begin position="79"/>
        <end position="160"/>
    </location>
</feature>
<keyword evidence="1 3" id="KW-0732">Signal</keyword>
<evidence type="ECO:0000256" key="2">
    <source>
        <dbReference type="SAM" id="MobiDB-lite"/>
    </source>
</evidence>
<dbReference type="Gene3D" id="1.10.287.3080">
    <property type="match status" value="2"/>
</dbReference>
<dbReference type="NCBIfam" id="TIGR03508">
    <property type="entry name" value="decahem_SO"/>
    <property type="match status" value="1"/>
</dbReference>
<dbReference type="PANTHER" id="PTHR35038:SF8">
    <property type="entry name" value="C-TYPE POLYHEME CYTOCHROME OMCC"/>
    <property type="match status" value="1"/>
</dbReference>
<dbReference type="InterPro" id="IPR036280">
    <property type="entry name" value="Multihaem_cyt_sf"/>
</dbReference>
<dbReference type="InterPro" id="IPR020015">
    <property type="entry name" value="Decahaem_cyt-c_DmsE"/>
</dbReference>
<dbReference type="EMBL" id="BSPX01000005">
    <property type="protein sequence ID" value="GLT21179.1"/>
    <property type="molecule type" value="Genomic_DNA"/>
</dbReference>
<feature type="region of interest" description="Disordered" evidence="2">
    <location>
        <begin position="82"/>
        <end position="114"/>
    </location>
</feature>
<gene>
    <name evidence="6" type="primary">mtrA</name>
    <name evidence="6" type="ORF">GCM10007933_06310</name>
</gene>
<dbReference type="Pfam" id="PF09699">
    <property type="entry name" value="Paired_CXXCH_1"/>
    <property type="match status" value="2"/>
</dbReference>
<evidence type="ECO:0000259" key="4">
    <source>
        <dbReference type="Pfam" id="PF09699"/>
    </source>
</evidence>
<protein>
    <submittedName>
        <fullName evidence="6">Cystathionine beta-synthase</fullName>
    </submittedName>
</protein>
<accession>A0ABQ6F7F7</accession>
<dbReference type="RefSeq" id="WP_284186647.1">
    <property type="nucleotide sequence ID" value="NZ_BSPX01000005.1"/>
</dbReference>
<feature type="domain" description="Doubled CXXCH motif" evidence="4">
    <location>
        <begin position="234"/>
        <end position="270"/>
    </location>
</feature>
<dbReference type="NCBIfam" id="TIGR01905">
    <property type="entry name" value="paired_CXXCH_1"/>
    <property type="match status" value="3"/>
</dbReference>
<keyword evidence="7" id="KW-1185">Reference proteome</keyword>
<evidence type="ECO:0000313" key="6">
    <source>
        <dbReference type="EMBL" id="GLT21179.1"/>
    </source>
</evidence>
<feature type="compositionally biased region" description="Polar residues" evidence="2">
    <location>
        <begin position="82"/>
        <end position="93"/>
    </location>
</feature>
<dbReference type="PANTHER" id="PTHR35038">
    <property type="entry name" value="DISSIMILATORY SULFITE REDUCTASE SIRA"/>
    <property type="match status" value="1"/>
</dbReference>